<dbReference type="OrthoDB" id="465001at2"/>
<dbReference type="EMBL" id="CP003614">
    <property type="protein sequence ID" value="AFZ05345.1"/>
    <property type="molecule type" value="Genomic_DNA"/>
</dbReference>
<dbReference type="KEGG" id="oni:Osc7112_0758"/>
<evidence type="ECO:0000313" key="2">
    <source>
        <dbReference type="EMBL" id="AFZ05345.1"/>
    </source>
</evidence>
<dbReference type="PATRIC" id="fig|179408.3.peg.939"/>
<dbReference type="InterPro" id="IPR021374">
    <property type="entry name" value="DUF2996"/>
</dbReference>
<feature type="region of interest" description="Disordered" evidence="1">
    <location>
        <begin position="1"/>
        <end position="115"/>
    </location>
</feature>
<feature type="compositionally biased region" description="Polar residues" evidence="1">
    <location>
        <begin position="60"/>
        <end position="83"/>
    </location>
</feature>
<keyword evidence="3" id="KW-1185">Reference proteome</keyword>
<sequence>MPEEQQNPTAGESETPSASIENAPSSDTAETTDFPSTDQPQPTAKKPAAKKEPKNPTAGESETPSASIENAPSSDTAETTDLPSTDKPPAAAKKPAAKAEGDKPPAKAKKEKAPAVEDKPFAEFIQQDYLPALQTALTKQGVKDLEVSFAKQKLPVAGMSSAGDCWQVIGKFQEGQRQFNLYFPQENIQSQRAFSCAENNTKTSTLEPFLIDERKVTLDLMVFGVVQRLNAQKWLNLN</sequence>
<name>K9VDK9_9CYAN</name>
<dbReference type="PANTHER" id="PTHR36341">
    <property type="entry name" value="DUF2996 FAMILY PROTEIN"/>
    <property type="match status" value="1"/>
</dbReference>
<dbReference type="HOGENOM" id="CLU_093094_0_0_3"/>
<dbReference type="Proteomes" id="UP000010478">
    <property type="component" value="Chromosome"/>
</dbReference>
<protein>
    <recommendedName>
        <fullName evidence="4">DUF2996 domain-containing protein</fullName>
    </recommendedName>
</protein>
<feature type="compositionally biased region" description="Polar residues" evidence="1">
    <location>
        <begin position="1"/>
        <end position="38"/>
    </location>
</feature>
<dbReference type="PANTHER" id="PTHR36341:SF3">
    <property type="entry name" value="DUF2996 FAMILY PROTEIN"/>
    <property type="match status" value="1"/>
</dbReference>
<dbReference type="RefSeq" id="WP_015174675.1">
    <property type="nucleotide sequence ID" value="NC_019729.1"/>
</dbReference>
<evidence type="ECO:0000256" key="1">
    <source>
        <dbReference type="SAM" id="MobiDB-lite"/>
    </source>
</evidence>
<organism evidence="2 3">
    <name type="scientific">Phormidium nigroviride PCC 7112</name>
    <dbReference type="NCBI Taxonomy" id="179408"/>
    <lineage>
        <taxon>Bacteria</taxon>
        <taxon>Bacillati</taxon>
        <taxon>Cyanobacteriota</taxon>
        <taxon>Cyanophyceae</taxon>
        <taxon>Oscillatoriophycideae</taxon>
        <taxon>Oscillatoriales</taxon>
        <taxon>Oscillatoriaceae</taxon>
        <taxon>Phormidium</taxon>
    </lineage>
</organism>
<dbReference type="STRING" id="179408.Osc7112_0758"/>
<proteinExistence type="predicted"/>
<reference evidence="2 3" key="1">
    <citation type="submission" date="2012-05" db="EMBL/GenBank/DDBJ databases">
        <title>Finished chromosome of genome of Oscillatoria sp. PCC 7112.</title>
        <authorList>
            <consortium name="US DOE Joint Genome Institute"/>
            <person name="Gugger M."/>
            <person name="Coursin T."/>
            <person name="Rippka R."/>
            <person name="Tandeau De Marsac N."/>
            <person name="Huntemann M."/>
            <person name="Wei C.-L."/>
            <person name="Han J."/>
            <person name="Detter J.C."/>
            <person name="Han C."/>
            <person name="Tapia R."/>
            <person name="Davenport K."/>
            <person name="Daligault H."/>
            <person name="Erkkila T."/>
            <person name="Gu W."/>
            <person name="Munk A.C.C."/>
            <person name="Teshima H."/>
            <person name="Xu Y."/>
            <person name="Chain P."/>
            <person name="Chen A."/>
            <person name="Krypides N."/>
            <person name="Mavromatis K."/>
            <person name="Markowitz V."/>
            <person name="Szeto E."/>
            <person name="Ivanova N."/>
            <person name="Mikhailova N."/>
            <person name="Ovchinnikova G."/>
            <person name="Pagani I."/>
            <person name="Pati A."/>
            <person name="Goodwin L."/>
            <person name="Peters L."/>
            <person name="Pitluck S."/>
            <person name="Woyke T."/>
            <person name="Kerfeld C."/>
        </authorList>
    </citation>
    <scope>NUCLEOTIDE SEQUENCE [LARGE SCALE GENOMIC DNA]</scope>
    <source>
        <strain evidence="2 3">PCC 7112</strain>
    </source>
</reference>
<evidence type="ECO:0000313" key="3">
    <source>
        <dbReference type="Proteomes" id="UP000010478"/>
    </source>
</evidence>
<dbReference type="eggNOG" id="ENOG5031HP9">
    <property type="taxonomic scope" value="Bacteria"/>
</dbReference>
<evidence type="ECO:0008006" key="4">
    <source>
        <dbReference type="Google" id="ProtNLM"/>
    </source>
</evidence>
<accession>K9VDK9</accession>
<dbReference type="Pfam" id="PF11210">
    <property type="entry name" value="DUF2996"/>
    <property type="match status" value="1"/>
</dbReference>
<gene>
    <name evidence="2" type="ORF">Osc7112_0758</name>
</gene>
<dbReference type="AlphaFoldDB" id="K9VDK9"/>